<dbReference type="Pfam" id="PF00441">
    <property type="entry name" value="Acyl-CoA_dh_1"/>
    <property type="match status" value="1"/>
</dbReference>
<protein>
    <recommendedName>
        <fullName evidence="9">Acyl-CoA dehydrogenase</fullName>
    </recommendedName>
</protein>
<evidence type="ECO:0000259" key="5">
    <source>
        <dbReference type="Pfam" id="PF18158"/>
    </source>
</evidence>
<evidence type="ECO:0000259" key="4">
    <source>
        <dbReference type="Pfam" id="PF00441"/>
    </source>
</evidence>
<gene>
    <name evidence="7" type="ORF">BaRGS_00034386</name>
</gene>
<feature type="domain" description="Acyl-CoA dehydrogenase 11-like C-terminal" evidence="6">
    <location>
        <begin position="493"/>
        <end position="609"/>
    </location>
</feature>
<dbReference type="Proteomes" id="UP001519460">
    <property type="component" value="Unassembled WGS sequence"/>
</dbReference>
<evidence type="ECO:0000256" key="3">
    <source>
        <dbReference type="ARBA" id="ARBA00022827"/>
    </source>
</evidence>
<dbReference type="Pfam" id="PF22217">
    <property type="entry name" value="ACDH-11_C"/>
    <property type="match status" value="1"/>
</dbReference>
<dbReference type="InterPro" id="IPR053998">
    <property type="entry name" value="ACDH-11_C"/>
</dbReference>
<feature type="domain" description="Adaptive response protein AidB N-terminal" evidence="5">
    <location>
        <begin position="73"/>
        <end position="205"/>
    </location>
</feature>
<proteinExistence type="inferred from homology"/>
<reference evidence="7 8" key="1">
    <citation type="journal article" date="2023" name="Sci. Data">
        <title>Genome assembly of the Korean intertidal mud-creeper Batillaria attramentaria.</title>
        <authorList>
            <person name="Patra A.K."/>
            <person name="Ho P.T."/>
            <person name="Jun S."/>
            <person name="Lee S.J."/>
            <person name="Kim Y."/>
            <person name="Won Y.J."/>
        </authorList>
    </citation>
    <scope>NUCLEOTIDE SEQUENCE [LARGE SCALE GENOMIC DNA]</scope>
    <source>
        <strain evidence="7">Wonlab-2016</strain>
    </source>
</reference>
<dbReference type="Gene3D" id="1.20.140.10">
    <property type="entry name" value="Butyryl-CoA Dehydrogenase, subunit A, domain 3"/>
    <property type="match status" value="1"/>
</dbReference>
<keyword evidence="3" id="KW-0274">FAD</keyword>
<dbReference type="PANTHER" id="PTHR42707">
    <property type="entry name" value="ACYL-COA DEHYDROGENASE"/>
    <property type="match status" value="1"/>
</dbReference>
<name>A0ABD0JH95_9CAEN</name>
<dbReference type="InterPro" id="IPR009075">
    <property type="entry name" value="AcylCo_DH/oxidase_C"/>
</dbReference>
<evidence type="ECO:0000256" key="1">
    <source>
        <dbReference type="ARBA" id="ARBA00009347"/>
    </source>
</evidence>
<dbReference type="Pfam" id="PF18158">
    <property type="entry name" value="AidB_N"/>
    <property type="match status" value="1"/>
</dbReference>
<dbReference type="InterPro" id="IPR036250">
    <property type="entry name" value="AcylCo_DH-like_C"/>
</dbReference>
<keyword evidence="2" id="KW-0285">Flavoprotein</keyword>
<evidence type="ECO:0000256" key="2">
    <source>
        <dbReference type="ARBA" id="ARBA00022630"/>
    </source>
</evidence>
<organism evidence="7 8">
    <name type="scientific">Batillaria attramentaria</name>
    <dbReference type="NCBI Taxonomy" id="370345"/>
    <lineage>
        <taxon>Eukaryota</taxon>
        <taxon>Metazoa</taxon>
        <taxon>Spiralia</taxon>
        <taxon>Lophotrochozoa</taxon>
        <taxon>Mollusca</taxon>
        <taxon>Gastropoda</taxon>
        <taxon>Caenogastropoda</taxon>
        <taxon>Sorbeoconcha</taxon>
        <taxon>Cerithioidea</taxon>
        <taxon>Batillariidae</taxon>
        <taxon>Batillaria</taxon>
    </lineage>
</organism>
<accession>A0ABD0JH95</accession>
<dbReference type="Gene3D" id="6.10.250.600">
    <property type="match status" value="1"/>
</dbReference>
<dbReference type="InterPro" id="IPR009100">
    <property type="entry name" value="AcylCoA_DH/oxidase_NM_dom_sf"/>
</dbReference>
<evidence type="ECO:0000259" key="6">
    <source>
        <dbReference type="Pfam" id="PF22217"/>
    </source>
</evidence>
<keyword evidence="8" id="KW-1185">Reference proteome</keyword>
<dbReference type="InterPro" id="IPR052904">
    <property type="entry name" value="Acyl-CoA_dehydrogenase-like"/>
</dbReference>
<comment type="caution">
    <text evidence="7">The sequence shown here is derived from an EMBL/GenBank/DDBJ whole genome shotgun (WGS) entry which is preliminary data.</text>
</comment>
<sequence>MFRSSLAARSMNILRRYSGNKKSTSAPANVLSSSEALDAEVGEMQNPGLWLRNSIPFARARVGNFVQEPPQLGNQYTQDTLLRSFLKRHVPEQYLAEIEADLERFGQRVATDMYDLHLRCERESPTVEQTDAWGQRVDRLITSTAWRDMHDIAAQEGLIALAYERNHGESSRLYQITKLYLYAPSSGLYSCPLAMADGAAKIIETIQLSSPWLIERAFSHLTSRDPAVFWTSGQWMTEKTGWLRCCQRNGDTTDADMTFTLARIADKEGNTVEGTRGLSLFYLELRAPDGKLNNIQIQKLKNKLGTRQLPTAELLLDGSTAFRVSDEGRGVAGISNMLTLTRLHNSLSAASSMRRMVNMARDYSTRRSAFGSVLKDYPLHIQTLARMEVETRGAELLVLEVGRLLGLEEVGVATDTEKQLMRLLVPVMKLYTGKQAIAVASEGLECFGGQGFIEDTGLPMILRDAQVLTIWEGTTNVLSLDVLRAMAKSRGGVLKAFAENVGTRLQSAAGREELVGSTNKVAKGAEDVLAFAAKNTSILETAARDFAFSIARVAIGAMLIEHAASGVGTAQDVYTAQRWCEKDLVPVLAASEANAYSLESVMADRQLVFDGYPLPSRL</sequence>
<dbReference type="PANTHER" id="PTHR42707:SF2">
    <property type="entry name" value="ACD11 DEHYDROGENASE"/>
    <property type="match status" value="1"/>
</dbReference>
<evidence type="ECO:0008006" key="9">
    <source>
        <dbReference type="Google" id="ProtNLM"/>
    </source>
</evidence>
<dbReference type="Gene3D" id="2.40.110.20">
    <property type="match status" value="2"/>
</dbReference>
<evidence type="ECO:0000313" key="7">
    <source>
        <dbReference type="EMBL" id="KAK7474338.1"/>
    </source>
</evidence>
<comment type="similarity">
    <text evidence="1">Belongs to the acyl-CoA dehydrogenase family.</text>
</comment>
<evidence type="ECO:0000313" key="8">
    <source>
        <dbReference type="Proteomes" id="UP001519460"/>
    </source>
</evidence>
<dbReference type="SUPFAM" id="SSF56645">
    <property type="entry name" value="Acyl-CoA dehydrogenase NM domain-like"/>
    <property type="match status" value="1"/>
</dbReference>
<dbReference type="InterPro" id="IPR041504">
    <property type="entry name" value="AidB_N"/>
</dbReference>
<dbReference type="SUPFAM" id="SSF47203">
    <property type="entry name" value="Acyl-CoA dehydrogenase C-terminal domain-like"/>
    <property type="match status" value="1"/>
</dbReference>
<dbReference type="AlphaFoldDB" id="A0ABD0JH95"/>
<feature type="domain" description="Acyl-CoA dehydrogenase/oxidase C-terminal" evidence="4">
    <location>
        <begin position="328"/>
        <end position="486"/>
    </location>
</feature>
<dbReference type="EMBL" id="JACVVK020000439">
    <property type="protein sequence ID" value="KAK7474338.1"/>
    <property type="molecule type" value="Genomic_DNA"/>
</dbReference>